<gene>
    <name evidence="3" type="ORF">E5672_03745</name>
</gene>
<evidence type="ECO:0000256" key="1">
    <source>
        <dbReference type="SAM" id="Phobius"/>
    </source>
</evidence>
<dbReference type="OrthoDB" id="6336556at2"/>
<keyword evidence="1" id="KW-1133">Transmembrane helix</keyword>
<keyword evidence="2" id="KW-0732">Signal</keyword>
<evidence type="ECO:0000256" key="2">
    <source>
        <dbReference type="SAM" id="SignalP"/>
    </source>
</evidence>
<dbReference type="AlphaFoldDB" id="A0A4V5NNU0"/>
<feature type="chain" id="PRO_5020930603" description="PEP-CTERM sorting domain-containing protein" evidence="2">
    <location>
        <begin position="22"/>
        <end position="208"/>
    </location>
</feature>
<evidence type="ECO:0000313" key="4">
    <source>
        <dbReference type="Proteomes" id="UP000305471"/>
    </source>
</evidence>
<dbReference type="EMBL" id="SWCO01000001">
    <property type="protein sequence ID" value="TKB05205.1"/>
    <property type="molecule type" value="Genomic_DNA"/>
</dbReference>
<reference evidence="3 4" key="1">
    <citation type="submission" date="2019-04" db="EMBL/GenBank/DDBJ databases">
        <title>Alteromonas portus sp. nov., an alginate lyase-excreting marine bacterium.</title>
        <authorList>
            <person name="Huang H."/>
            <person name="Mo K."/>
            <person name="Bao S."/>
        </authorList>
    </citation>
    <scope>NUCLEOTIDE SEQUENCE [LARGE SCALE GENOMIC DNA]</scope>
    <source>
        <strain evidence="3 4">HB161718</strain>
    </source>
</reference>
<comment type="caution">
    <text evidence="3">The sequence shown here is derived from an EMBL/GenBank/DDBJ whole genome shotgun (WGS) entry which is preliminary data.</text>
</comment>
<organism evidence="3 4">
    <name type="scientific">Alteromonas portus</name>
    <dbReference type="NCBI Taxonomy" id="2565549"/>
    <lineage>
        <taxon>Bacteria</taxon>
        <taxon>Pseudomonadati</taxon>
        <taxon>Pseudomonadota</taxon>
        <taxon>Gammaproteobacteria</taxon>
        <taxon>Alteromonadales</taxon>
        <taxon>Alteromonadaceae</taxon>
        <taxon>Alteromonas/Salinimonas group</taxon>
        <taxon>Alteromonas</taxon>
    </lineage>
</organism>
<keyword evidence="4" id="KW-1185">Reference proteome</keyword>
<protein>
    <recommendedName>
        <fullName evidence="5">PEP-CTERM sorting domain-containing protein</fullName>
    </recommendedName>
</protein>
<evidence type="ECO:0000313" key="3">
    <source>
        <dbReference type="EMBL" id="TKB05205.1"/>
    </source>
</evidence>
<dbReference type="RefSeq" id="WP_136780961.1">
    <property type="nucleotide sequence ID" value="NZ_SWCO01000001.1"/>
</dbReference>
<name>A0A4V5NNU0_9ALTE</name>
<keyword evidence="1" id="KW-0472">Membrane</keyword>
<accession>A0A4V5NNU0</accession>
<keyword evidence="1" id="KW-0812">Transmembrane</keyword>
<sequence>MKTMYRSLAFLMMVLPFSSFASFINFDDYSPQGFSNQMVSGSFVTNGNELALAGNLWVSISDSFEIAADTILHFSIEGTGLNPEFFGIGLDNDNFVTAQTLFQLGGSDTTGANQIGGYTAGDGVVDYAIAVGDYFTGTFSKFVFILDNDAMPSGSEVVFSNVELCDSNSVCLSTSSGNLNSANAVNAPSVALLSLFALFFTIRKRIMA</sequence>
<dbReference type="Proteomes" id="UP000305471">
    <property type="component" value="Unassembled WGS sequence"/>
</dbReference>
<feature type="signal peptide" evidence="2">
    <location>
        <begin position="1"/>
        <end position="21"/>
    </location>
</feature>
<proteinExistence type="predicted"/>
<evidence type="ECO:0008006" key="5">
    <source>
        <dbReference type="Google" id="ProtNLM"/>
    </source>
</evidence>
<feature type="transmembrane region" description="Helical" evidence="1">
    <location>
        <begin position="184"/>
        <end position="202"/>
    </location>
</feature>